<evidence type="ECO:0000313" key="1">
    <source>
        <dbReference type="EMBL" id="MFD1512411.1"/>
    </source>
</evidence>
<reference evidence="1 2" key="1">
    <citation type="journal article" date="2019" name="Int. J. Syst. Evol. Microbiol.">
        <title>The Global Catalogue of Microorganisms (GCM) 10K type strain sequencing project: providing services to taxonomists for standard genome sequencing and annotation.</title>
        <authorList>
            <consortium name="The Broad Institute Genomics Platform"/>
            <consortium name="The Broad Institute Genome Sequencing Center for Infectious Disease"/>
            <person name="Wu L."/>
            <person name="Ma J."/>
        </authorList>
    </citation>
    <scope>NUCLEOTIDE SEQUENCE [LARGE SCALE GENOMIC DNA]</scope>
    <source>
        <strain evidence="1 2">CGMCC 1.12563</strain>
    </source>
</reference>
<name>A0ABD6ART1_9EURY</name>
<accession>A0ABD6ART1</accession>
<dbReference type="RefSeq" id="WP_250872390.1">
    <property type="nucleotide sequence ID" value="NZ_JALXFV010000002.1"/>
</dbReference>
<dbReference type="PANTHER" id="PTHR37507:SF2">
    <property type="entry name" value="SPORULATION PROTEIN YDCC"/>
    <property type="match status" value="1"/>
</dbReference>
<comment type="caution">
    <text evidence="1">The sequence shown here is derived from an EMBL/GenBank/DDBJ whole genome shotgun (WGS) entry which is preliminary data.</text>
</comment>
<protein>
    <submittedName>
        <fullName evidence="1">Outer membrane lipoprotein carrier protein LolA</fullName>
    </submittedName>
</protein>
<sequence length="334" mass="36384">MSTGPVDEETVESYVQQFEQEMNDLDGFSATRTTTVTIDGETHNSTAKVWVRPGTGEQRAETLAPSERAGDLLVRTTNASWNYDVSENRAHRLDVSNSDLPTTNGFGYLLDDLVERSNVSYAGTEDLDGKTVHRIEFTPTDTALAGGNLTVWVDAETRFPVKLHQTVDTEELTLSTTIRYEDVELNPGIDDDRFTFDPPANATVEETDLPPMERYDSLDALRANVSTTVPTPDLPDGFELDRAVLTHLDDGDSLSMTFTNETATVTVGKLDAGVYGNVTLDGGESVAVGETTGTYRTYAEVGSVQWTCEEHRYSVGGSLSKAALLDLAESIACE</sequence>
<dbReference type="InterPro" id="IPR029046">
    <property type="entry name" value="LolA/LolB/LppX"/>
</dbReference>
<dbReference type="AlphaFoldDB" id="A0ABD6ART1"/>
<dbReference type="Proteomes" id="UP001597187">
    <property type="component" value="Unassembled WGS sequence"/>
</dbReference>
<gene>
    <name evidence="1" type="ORF">ACFSBT_03845</name>
</gene>
<dbReference type="PANTHER" id="PTHR37507">
    <property type="entry name" value="SPORULATION PROTEIN YDCC"/>
    <property type="match status" value="1"/>
</dbReference>
<proteinExistence type="predicted"/>
<dbReference type="Pfam" id="PF09865">
    <property type="entry name" value="DUF2092"/>
    <property type="match status" value="1"/>
</dbReference>
<organism evidence="1 2">
    <name type="scientific">Halomarina rubra</name>
    <dbReference type="NCBI Taxonomy" id="2071873"/>
    <lineage>
        <taxon>Archaea</taxon>
        <taxon>Methanobacteriati</taxon>
        <taxon>Methanobacteriota</taxon>
        <taxon>Stenosarchaea group</taxon>
        <taxon>Halobacteria</taxon>
        <taxon>Halobacteriales</taxon>
        <taxon>Natronomonadaceae</taxon>
        <taxon>Halomarina</taxon>
    </lineage>
</organism>
<dbReference type="InterPro" id="IPR019207">
    <property type="entry name" value="DUF2092"/>
</dbReference>
<dbReference type="Gene3D" id="2.50.20.10">
    <property type="entry name" value="Lipoprotein localisation LolA/LolB/LppX"/>
    <property type="match status" value="1"/>
</dbReference>
<dbReference type="EMBL" id="JBHUDC010000002">
    <property type="protein sequence ID" value="MFD1512411.1"/>
    <property type="molecule type" value="Genomic_DNA"/>
</dbReference>
<keyword evidence="1" id="KW-0449">Lipoprotein</keyword>
<dbReference type="InterPro" id="IPR052944">
    <property type="entry name" value="Sporulation_related"/>
</dbReference>
<evidence type="ECO:0000313" key="2">
    <source>
        <dbReference type="Proteomes" id="UP001597187"/>
    </source>
</evidence>
<dbReference type="SUPFAM" id="SSF89392">
    <property type="entry name" value="Prokaryotic lipoproteins and lipoprotein localization factors"/>
    <property type="match status" value="1"/>
</dbReference>
<keyword evidence="2" id="KW-1185">Reference proteome</keyword>